<feature type="region of interest" description="Disordered" evidence="1">
    <location>
        <begin position="89"/>
        <end position="112"/>
    </location>
</feature>
<reference evidence="2" key="1">
    <citation type="submission" date="2021-03" db="EMBL/GenBank/DDBJ databases">
        <title>Draft genome sequence of rust myrtle Austropuccinia psidii MF-1, a brazilian biotype.</title>
        <authorList>
            <person name="Quecine M.C."/>
            <person name="Pachon D.M.R."/>
            <person name="Bonatelli M.L."/>
            <person name="Correr F.H."/>
            <person name="Franceschini L.M."/>
            <person name="Leite T.F."/>
            <person name="Margarido G.R.A."/>
            <person name="Almeida C.A."/>
            <person name="Ferrarezi J.A."/>
            <person name="Labate C.A."/>
        </authorList>
    </citation>
    <scope>NUCLEOTIDE SEQUENCE</scope>
    <source>
        <strain evidence="2">MF-1</strain>
    </source>
</reference>
<gene>
    <name evidence="2" type="ORF">O181_022424</name>
</gene>
<organism evidence="2 3">
    <name type="scientific">Austropuccinia psidii MF-1</name>
    <dbReference type="NCBI Taxonomy" id="1389203"/>
    <lineage>
        <taxon>Eukaryota</taxon>
        <taxon>Fungi</taxon>
        <taxon>Dikarya</taxon>
        <taxon>Basidiomycota</taxon>
        <taxon>Pucciniomycotina</taxon>
        <taxon>Pucciniomycetes</taxon>
        <taxon>Pucciniales</taxon>
        <taxon>Sphaerophragmiaceae</taxon>
        <taxon>Austropuccinia</taxon>
    </lineage>
</organism>
<dbReference type="EMBL" id="AVOT02006898">
    <property type="protein sequence ID" value="MBW0482709.1"/>
    <property type="molecule type" value="Genomic_DNA"/>
</dbReference>
<accession>A0A9Q3GXN4</accession>
<evidence type="ECO:0000256" key="1">
    <source>
        <dbReference type="SAM" id="MobiDB-lite"/>
    </source>
</evidence>
<proteinExistence type="predicted"/>
<comment type="caution">
    <text evidence="2">The sequence shown here is derived from an EMBL/GenBank/DDBJ whole genome shotgun (WGS) entry which is preliminary data.</text>
</comment>
<sequence>MASMARGPWDPLAPFGLYGPWNVGTLGPYWPKYNDSKRDQGGQPPDLKARWVPNHKWAHLRQILAPISMFPKMAKTTSRPKLAVFQPLASGNHQRPPAQDQQAFPSIQGKDSPSPMCSISRIQVWCIYGIIYHYAPFLLRNTIVIFPGQNYAISIQVPKSITHFEGSLFSNSVLQSLEAANRPFKDPNHLALPELGCFFFSGLFQG</sequence>
<dbReference type="AlphaFoldDB" id="A0A9Q3GXN4"/>
<evidence type="ECO:0000313" key="3">
    <source>
        <dbReference type="Proteomes" id="UP000765509"/>
    </source>
</evidence>
<name>A0A9Q3GXN4_9BASI</name>
<protein>
    <submittedName>
        <fullName evidence="2">Uncharacterized protein</fullName>
    </submittedName>
</protein>
<evidence type="ECO:0000313" key="2">
    <source>
        <dbReference type="EMBL" id="MBW0482709.1"/>
    </source>
</evidence>
<dbReference type="Proteomes" id="UP000765509">
    <property type="component" value="Unassembled WGS sequence"/>
</dbReference>
<keyword evidence="3" id="KW-1185">Reference proteome</keyword>